<sequence length="332" mass="36812">MHHHRYLLIRLAGLSAFLGGAVCCVLFSVVLAQAADPCRVAMLTWRGQTRAEQGFCAELAASGLPVQYYHWDAGQSVNRLCTFLRKEFDTDRFDYVYTFGTTCSMRVHEAVQGRVPHIYCIVTYPDRAGLARSMEWGGIQNMAGVSHQVPVSMQLSLAVQLLDCTRLGLLFNPREPNSVAQMSQVCAAAAKMGIHVTTYRVAPDSDYLDCFLADLKGRSSEFDALYLPSDSYLCSRISDITEGCIKAGIPVIGANEQLVRDGALLGMVVDYEYMGRLAARQLLAHKLEGKPFKDMPVGRPAQGDIYLGMNRETMQRMGFVLPKGVDLPVRYY</sequence>
<dbReference type="EMBL" id="WAIE01000001">
    <property type="protein sequence ID" value="KAB1442893.1"/>
    <property type="molecule type" value="Genomic_DNA"/>
</dbReference>
<gene>
    <name evidence="1" type="ORF">F8A88_01050</name>
</gene>
<dbReference type="PANTHER" id="PTHR35271:SF1">
    <property type="entry name" value="ABC TRANSPORTER, SUBSTRATE-BINDING LIPOPROTEIN"/>
    <property type="match status" value="1"/>
</dbReference>
<accession>A0A6N6N4L0</accession>
<comment type="caution">
    <text evidence="1">The sequence shown here is derived from an EMBL/GenBank/DDBJ whole genome shotgun (WGS) entry which is preliminary data.</text>
</comment>
<reference evidence="1 2" key="1">
    <citation type="journal article" date="2017" name="Int. J. Syst. Evol. Microbiol.">
        <title>Desulfovibrio senegalensis sp. nov., a mesophilic sulfate reducer isolated from marine sediment.</title>
        <authorList>
            <person name="Thioye A."/>
            <person name="Gam Z.B.A."/>
            <person name="Mbengue M."/>
            <person name="Cayol J.L."/>
            <person name="Joseph-Bartoli M."/>
            <person name="Toure-Kane C."/>
            <person name="Labat M."/>
        </authorList>
    </citation>
    <scope>NUCLEOTIDE SEQUENCE [LARGE SCALE GENOMIC DNA]</scope>
    <source>
        <strain evidence="1 2">DSM 101509</strain>
    </source>
</reference>
<dbReference type="SUPFAM" id="SSF53822">
    <property type="entry name" value="Periplasmic binding protein-like I"/>
    <property type="match status" value="1"/>
</dbReference>
<organism evidence="1 2">
    <name type="scientific">Pseudodesulfovibrio senegalensis</name>
    <dbReference type="NCBI Taxonomy" id="1721087"/>
    <lineage>
        <taxon>Bacteria</taxon>
        <taxon>Pseudomonadati</taxon>
        <taxon>Thermodesulfobacteriota</taxon>
        <taxon>Desulfovibrionia</taxon>
        <taxon>Desulfovibrionales</taxon>
        <taxon>Desulfovibrionaceae</taxon>
    </lineage>
</organism>
<dbReference type="Gene3D" id="3.40.50.2300">
    <property type="match status" value="2"/>
</dbReference>
<evidence type="ECO:0008006" key="3">
    <source>
        <dbReference type="Google" id="ProtNLM"/>
    </source>
</evidence>
<keyword evidence="2" id="KW-1185">Reference proteome</keyword>
<dbReference type="PANTHER" id="PTHR35271">
    <property type="entry name" value="ABC TRANSPORTER, SUBSTRATE-BINDING LIPOPROTEIN-RELATED"/>
    <property type="match status" value="1"/>
</dbReference>
<name>A0A6N6N4L0_9BACT</name>
<dbReference type="Pfam" id="PF04392">
    <property type="entry name" value="ABC_sub_bind"/>
    <property type="match status" value="1"/>
</dbReference>
<evidence type="ECO:0000313" key="2">
    <source>
        <dbReference type="Proteomes" id="UP000438699"/>
    </source>
</evidence>
<dbReference type="Proteomes" id="UP000438699">
    <property type="component" value="Unassembled WGS sequence"/>
</dbReference>
<proteinExistence type="predicted"/>
<dbReference type="InterPro" id="IPR028082">
    <property type="entry name" value="Peripla_BP_I"/>
</dbReference>
<protein>
    <recommendedName>
        <fullName evidence="3">ABC transporter substrate-binding protein</fullName>
    </recommendedName>
</protein>
<dbReference type="CDD" id="cd06325">
    <property type="entry name" value="PBP1_ABC_unchar_transporter"/>
    <property type="match status" value="1"/>
</dbReference>
<dbReference type="OrthoDB" id="9776955at2"/>
<evidence type="ECO:0000313" key="1">
    <source>
        <dbReference type="EMBL" id="KAB1442893.1"/>
    </source>
</evidence>
<dbReference type="AlphaFoldDB" id="A0A6N6N4L0"/>
<dbReference type="RefSeq" id="WP_151149083.1">
    <property type="nucleotide sequence ID" value="NZ_WAIE01000001.1"/>
</dbReference>
<dbReference type="InterPro" id="IPR007487">
    <property type="entry name" value="ABC_transpt-TYRBP-like"/>
</dbReference>